<sequence>MPFNPLSILNGAASEVKSLGGGAIRTAIANASQRTGIDFNYLLGQAKLESGLRADAKAGTSSATGLYQFVDQSWLRVVKAHGAEHGLGWAADAIGVTSTGRATVADPATRRAILALRNDPGTASMMAAEHASDNKSALESATGRTATGTDLYMAHFLGLGGARSFLTALQTSPDKSGAAMFPAAAHANRSVFFAANGEPRSLADIYSRFSAKLDQSAAGASAPVAATSGLAATRLGSWGADVIPGNDETSTADAAVWAQSTLDRLSGSASGNGTRVESASLLRPTPANARLAYMMLAQMGA</sequence>
<dbReference type="RefSeq" id="WP_010405284.1">
    <property type="nucleotide sequence ID" value="NZ_JAWXXV010000001.1"/>
</dbReference>
<dbReference type="SUPFAM" id="SSF53955">
    <property type="entry name" value="Lysozyme-like"/>
    <property type="match status" value="1"/>
</dbReference>
<evidence type="ECO:0000313" key="2">
    <source>
        <dbReference type="Proteomes" id="UP001279660"/>
    </source>
</evidence>
<organism evidence="1 2">
    <name type="scientific">Sphingomonas echinoides</name>
    <dbReference type="NCBI Taxonomy" id="59803"/>
    <lineage>
        <taxon>Bacteria</taxon>
        <taxon>Pseudomonadati</taxon>
        <taxon>Pseudomonadota</taxon>
        <taxon>Alphaproteobacteria</taxon>
        <taxon>Sphingomonadales</taxon>
        <taxon>Sphingomonadaceae</taxon>
        <taxon>Sphingomonas</taxon>
    </lineage>
</organism>
<dbReference type="InterPro" id="IPR023346">
    <property type="entry name" value="Lysozyme-like_dom_sf"/>
</dbReference>
<evidence type="ECO:0000313" key="1">
    <source>
        <dbReference type="EMBL" id="MDX5983337.1"/>
    </source>
</evidence>
<dbReference type="EMBL" id="JAWXXV010000001">
    <property type="protein sequence ID" value="MDX5983337.1"/>
    <property type="molecule type" value="Genomic_DNA"/>
</dbReference>
<proteinExistence type="predicted"/>
<protein>
    <submittedName>
        <fullName evidence="1">Lytic transglycosylase domain-containing protein</fullName>
    </submittedName>
</protein>
<dbReference type="Gene3D" id="1.10.530.10">
    <property type="match status" value="1"/>
</dbReference>
<comment type="caution">
    <text evidence="1">The sequence shown here is derived from an EMBL/GenBank/DDBJ whole genome shotgun (WGS) entry which is preliminary data.</text>
</comment>
<name>A0ABU4PJS4_9SPHN</name>
<reference evidence="1 2" key="1">
    <citation type="submission" date="2023-11" db="EMBL/GenBank/DDBJ databases">
        <title>MicrobeMod: A computational toolkit for identifying prokaryotic methylation and restriction-modification with nanopore sequencing.</title>
        <authorList>
            <person name="Crits-Christoph A."/>
            <person name="Kang S.C."/>
            <person name="Lee H."/>
            <person name="Ostrov N."/>
        </authorList>
    </citation>
    <scope>NUCLEOTIDE SEQUENCE [LARGE SCALE GENOMIC DNA]</scope>
    <source>
        <strain evidence="1 2">ATCC 14820</strain>
    </source>
</reference>
<accession>A0ABU4PJS4</accession>
<keyword evidence="2" id="KW-1185">Reference proteome</keyword>
<gene>
    <name evidence="1" type="ORF">SIL82_03630</name>
</gene>
<dbReference type="Proteomes" id="UP001279660">
    <property type="component" value="Unassembled WGS sequence"/>
</dbReference>